<evidence type="ECO:0000313" key="3">
    <source>
        <dbReference type="Proteomes" id="UP000007148"/>
    </source>
</evidence>
<name>G4TMR8_SERID</name>
<feature type="compositionally biased region" description="Low complexity" evidence="1">
    <location>
        <begin position="56"/>
        <end position="74"/>
    </location>
</feature>
<protein>
    <submittedName>
        <fullName evidence="2">Uncharacterized protein</fullName>
    </submittedName>
</protein>
<accession>G4TMR8</accession>
<feature type="region of interest" description="Disordered" evidence="1">
    <location>
        <begin position="45"/>
        <end position="96"/>
    </location>
</feature>
<sequence>MRVEAKLFKASIHMKSLDILDKYKQKHSKADLDANGLNSQCCMTAGIGQRQSGRDASSSSPASSSSLETRSTRLPLDEQAIVAESAAAPLRNPSPL</sequence>
<dbReference type="Proteomes" id="UP000007148">
    <property type="component" value="Unassembled WGS sequence"/>
</dbReference>
<reference evidence="2 3" key="1">
    <citation type="journal article" date="2011" name="PLoS Pathog.">
        <title>Endophytic Life Strategies Decoded by Genome and Transcriptome Analyses of the Mutualistic Root Symbiont Piriformospora indica.</title>
        <authorList>
            <person name="Zuccaro A."/>
            <person name="Lahrmann U."/>
            <person name="Guldener U."/>
            <person name="Langen G."/>
            <person name="Pfiffi S."/>
            <person name="Biedenkopf D."/>
            <person name="Wong P."/>
            <person name="Samans B."/>
            <person name="Grimm C."/>
            <person name="Basiewicz M."/>
            <person name="Murat C."/>
            <person name="Martin F."/>
            <person name="Kogel K.H."/>
        </authorList>
    </citation>
    <scope>NUCLEOTIDE SEQUENCE [LARGE SCALE GENOMIC DNA]</scope>
    <source>
        <strain evidence="2 3">DSM 11827</strain>
    </source>
</reference>
<dbReference type="EMBL" id="CAFZ01000173">
    <property type="protein sequence ID" value="CCA72609.1"/>
    <property type="molecule type" value="Genomic_DNA"/>
</dbReference>
<evidence type="ECO:0000313" key="2">
    <source>
        <dbReference type="EMBL" id="CCA72609.1"/>
    </source>
</evidence>
<dbReference type="HOGENOM" id="CLU_2360508_0_0_1"/>
<evidence type="ECO:0000256" key="1">
    <source>
        <dbReference type="SAM" id="MobiDB-lite"/>
    </source>
</evidence>
<dbReference type="AlphaFoldDB" id="G4TMR8"/>
<dbReference type="InParanoid" id="G4TMR8"/>
<organism evidence="2 3">
    <name type="scientific">Serendipita indica (strain DSM 11827)</name>
    <name type="common">Root endophyte fungus</name>
    <name type="synonym">Piriformospora indica</name>
    <dbReference type="NCBI Taxonomy" id="1109443"/>
    <lineage>
        <taxon>Eukaryota</taxon>
        <taxon>Fungi</taxon>
        <taxon>Dikarya</taxon>
        <taxon>Basidiomycota</taxon>
        <taxon>Agaricomycotina</taxon>
        <taxon>Agaricomycetes</taxon>
        <taxon>Sebacinales</taxon>
        <taxon>Serendipitaceae</taxon>
        <taxon>Serendipita</taxon>
    </lineage>
</organism>
<keyword evidence="3" id="KW-1185">Reference proteome</keyword>
<gene>
    <name evidence="2" type="ORF">PIIN_06546</name>
</gene>
<comment type="caution">
    <text evidence="2">The sequence shown here is derived from an EMBL/GenBank/DDBJ whole genome shotgun (WGS) entry which is preliminary data.</text>
</comment>
<proteinExistence type="predicted"/>